<name>A0ABP6NDN1_9ACTN</name>
<dbReference type="Proteomes" id="UP001500320">
    <property type="component" value="Unassembled WGS sequence"/>
</dbReference>
<gene>
    <name evidence="1" type="ORF">GCM10010466_39900</name>
</gene>
<evidence type="ECO:0000313" key="2">
    <source>
        <dbReference type="Proteomes" id="UP001500320"/>
    </source>
</evidence>
<accession>A0ABP6NDN1</accession>
<proteinExistence type="predicted"/>
<dbReference type="EMBL" id="BAAAUT010000031">
    <property type="protein sequence ID" value="GAA3144834.1"/>
    <property type="molecule type" value="Genomic_DNA"/>
</dbReference>
<sequence>MDFVFNIAKGRAAELYWRVKNSDPANSALLIVALAVANLEADTVLRDKDTLADVLSGSTDEVTNSGYARKVLTAADLAALTPDDVNDRMDLDIPDQTWTAVQSGTNWSKLLICYRPGAASPDSAVIPLTAHDFTITPDGSNIVAQIDAAGFYRAA</sequence>
<dbReference type="RefSeq" id="WP_344861671.1">
    <property type="nucleotide sequence ID" value="NZ_BAAAUT010000031.1"/>
</dbReference>
<comment type="caution">
    <text evidence="1">The sequence shown here is derived from an EMBL/GenBank/DDBJ whole genome shotgun (WGS) entry which is preliminary data.</text>
</comment>
<keyword evidence="2" id="KW-1185">Reference proteome</keyword>
<organism evidence="1 2">
    <name type="scientific">Planomonospora alba</name>
    <dbReference type="NCBI Taxonomy" id="161354"/>
    <lineage>
        <taxon>Bacteria</taxon>
        <taxon>Bacillati</taxon>
        <taxon>Actinomycetota</taxon>
        <taxon>Actinomycetes</taxon>
        <taxon>Streptosporangiales</taxon>
        <taxon>Streptosporangiaceae</taxon>
        <taxon>Planomonospora</taxon>
    </lineage>
</organism>
<protein>
    <submittedName>
        <fullName evidence="1">Uncharacterized protein</fullName>
    </submittedName>
</protein>
<reference evidence="2" key="1">
    <citation type="journal article" date="2019" name="Int. J. Syst. Evol. Microbiol.">
        <title>The Global Catalogue of Microorganisms (GCM) 10K type strain sequencing project: providing services to taxonomists for standard genome sequencing and annotation.</title>
        <authorList>
            <consortium name="The Broad Institute Genomics Platform"/>
            <consortium name="The Broad Institute Genome Sequencing Center for Infectious Disease"/>
            <person name="Wu L."/>
            <person name="Ma J."/>
        </authorList>
    </citation>
    <scope>NUCLEOTIDE SEQUENCE [LARGE SCALE GENOMIC DNA]</scope>
    <source>
        <strain evidence="2">JCM 9373</strain>
    </source>
</reference>
<evidence type="ECO:0000313" key="1">
    <source>
        <dbReference type="EMBL" id="GAA3144834.1"/>
    </source>
</evidence>